<dbReference type="Proteomes" id="UP001595593">
    <property type="component" value="Unassembled WGS sequence"/>
</dbReference>
<dbReference type="RefSeq" id="WP_379599248.1">
    <property type="nucleotide sequence ID" value="NZ_JBHRTN010000026.1"/>
</dbReference>
<dbReference type="InterPro" id="IPR036388">
    <property type="entry name" value="WH-like_DNA-bd_sf"/>
</dbReference>
<evidence type="ECO:0000256" key="2">
    <source>
        <dbReference type="ARBA" id="ARBA00023015"/>
    </source>
</evidence>
<keyword evidence="2" id="KW-0805">Transcription regulation</keyword>
<dbReference type="PANTHER" id="PTHR30419">
    <property type="entry name" value="HTH-TYPE TRANSCRIPTIONAL REGULATOR YBHD"/>
    <property type="match status" value="1"/>
</dbReference>
<dbReference type="InterPro" id="IPR005119">
    <property type="entry name" value="LysR_subst-bd"/>
</dbReference>
<dbReference type="EMBL" id="JBHRTN010000026">
    <property type="protein sequence ID" value="MFC3127306.1"/>
    <property type="molecule type" value="Genomic_DNA"/>
</dbReference>
<dbReference type="PANTHER" id="PTHR30419:SF2">
    <property type="entry name" value="LYSR FAMILY TRANSCRIPTIONAL REGULATOR"/>
    <property type="match status" value="1"/>
</dbReference>
<gene>
    <name evidence="6" type="ORF">ACFOD4_19770</name>
</gene>
<reference evidence="7" key="1">
    <citation type="journal article" date="2019" name="Int. J. Syst. Evol. Microbiol.">
        <title>The Global Catalogue of Microorganisms (GCM) 10K type strain sequencing project: providing services to taxonomists for standard genome sequencing and annotation.</title>
        <authorList>
            <consortium name="The Broad Institute Genomics Platform"/>
            <consortium name="The Broad Institute Genome Sequencing Center for Infectious Disease"/>
            <person name="Wu L."/>
            <person name="Ma J."/>
        </authorList>
    </citation>
    <scope>NUCLEOTIDE SEQUENCE [LARGE SCALE GENOMIC DNA]</scope>
    <source>
        <strain evidence="7">KCTC 52094</strain>
    </source>
</reference>
<dbReference type="SUPFAM" id="SSF53850">
    <property type="entry name" value="Periplasmic binding protein-like II"/>
    <property type="match status" value="1"/>
</dbReference>
<keyword evidence="4" id="KW-0804">Transcription</keyword>
<evidence type="ECO:0000256" key="3">
    <source>
        <dbReference type="ARBA" id="ARBA00023125"/>
    </source>
</evidence>
<accession>A0ABV7G6M1</accession>
<proteinExistence type="inferred from homology"/>
<dbReference type="InterPro" id="IPR050950">
    <property type="entry name" value="HTH-type_LysR_regulators"/>
</dbReference>
<dbReference type="CDD" id="cd08421">
    <property type="entry name" value="PBP2_LTTR_like_1"/>
    <property type="match status" value="1"/>
</dbReference>
<name>A0ABV7G6M1_9PROT</name>
<comment type="caution">
    <text evidence="6">The sequence shown here is derived from an EMBL/GenBank/DDBJ whole genome shotgun (WGS) entry which is preliminary data.</text>
</comment>
<protein>
    <submittedName>
        <fullName evidence="6">LysR substrate-binding domain-containing protein</fullName>
    </submittedName>
</protein>
<dbReference type="Gene3D" id="1.10.10.10">
    <property type="entry name" value="Winged helix-like DNA-binding domain superfamily/Winged helix DNA-binding domain"/>
    <property type="match status" value="1"/>
</dbReference>
<dbReference type="PROSITE" id="PS50931">
    <property type="entry name" value="HTH_LYSR"/>
    <property type="match status" value="1"/>
</dbReference>
<feature type="domain" description="HTH lysR-type" evidence="5">
    <location>
        <begin position="1"/>
        <end position="60"/>
    </location>
</feature>
<evidence type="ECO:0000313" key="7">
    <source>
        <dbReference type="Proteomes" id="UP001595593"/>
    </source>
</evidence>
<evidence type="ECO:0000256" key="4">
    <source>
        <dbReference type="ARBA" id="ARBA00023163"/>
    </source>
</evidence>
<comment type="similarity">
    <text evidence="1">Belongs to the LysR transcriptional regulatory family.</text>
</comment>
<dbReference type="InterPro" id="IPR036390">
    <property type="entry name" value="WH_DNA-bd_sf"/>
</dbReference>
<evidence type="ECO:0000313" key="6">
    <source>
        <dbReference type="EMBL" id="MFC3127306.1"/>
    </source>
</evidence>
<dbReference type="SUPFAM" id="SSF46785">
    <property type="entry name" value="Winged helix' DNA-binding domain"/>
    <property type="match status" value="1"/>
</dbReference>
<organism evidence="6 7">
    <name type="scientific">Teichococcus globiformis</name>
    <dbReference type="NCBI Taxonomy" id="2307229"/>
    <lineage>
        <taxon>Bacteria</taxon>
        <taxon>Pseudomonadati</taxon>
        <taxon>Pseudomonadota</taxon>
        <taxon>Alphaproteobacteria</taxon>
        <taxon>Acetobacterales</taxon>
        <taxon>Roseomonadaceae</taxon>
        <taxon>Roseomonas</taxon>
    </lineage>
</organism>
<dbReference type="Gene3D" id="3.40.190.290">
    <property type="match status" value="1"/>
</dbReference>
<dbReference type="Pfam" id="PF00126">
    <property type="entry name" value="HTH_1"/>
    <property type="match status" value="1"/>
</dbReference>
<keyword evidence="7" id="KW-1185">Reference proteome</keyword>
<dbReference type="InterPro" id="IPR000847">
    <property type="entry name" value="LysR_HTH_N"/>
</dbReference>
<keyword evidence="3" id="KW-0238">DNA-binding</keyword>
<evidence type="ECO:0000259" key="5">
    <source>
        <dbReference type="PROSITE" id="PS50931"/>
    </source>
</evidence>
<sequence>MRFDLVTLDLFMAVAEDGSIAATATRRNIAASAVSRRLQELELDMDTALLQRHARGVSLTPAGEALLRHARSLFGLLGRARDEMQEYAHGVRGHVRIAANTSSLAEFLPEELAVFMARWPGIRVEMQELLSLEIVRAVRDGLADVGVMAAGVVAEGLESLPYKEDVLQAVVPLDHPLAARDGIDFAETLDYPQVGLARQSSIQNLLSGVAAQLGREIDCRVHVNSFDVLRRLVQVGIGLAVLPENCIAPFASALRLRGIPLRDRWARRALKLCVRDRASLPVPARLFVQQAARLEE</sequence>
<evidence type="ECO:0000256" key="1">
    <source>
        <dbReference type="ARBA" id="ARBA00009437"/>
    </source>
</evidence>
<dbReference type="Pfam" id="PF03466">
    <property type="entry name" value="LysR_substrate"/>
    <property type="match status" value="1"/>
</dbReference>